<organism evidence="1 2">
    <name type="scientific">Nocardiopsis ansamitocini</name>
    <dbReference type="NCBI Taxonomy" id="1670832"/>
    <lineage>
        <taxon>Bacteria</taxon>
        <taxon>Bacillati</taxon>
        <taxon>Actinomycetota</taxon>
        <taxon>Actinomycetes</taxon>
        <taxon>Streptosporangiales</taxon>
        <taxon>Nocardiopsidaceae</taxon>
        <taxon>Nocardiopsis</taxon>
    </lineage>
</organism>
<protein>
    <submittedName>
        <fullName evidence="1">Transcriptional regulator</fullName>
    </submittedName>
</protein>
<name>A0A9W6UHF4_9ACTN</name>
<gene>
    <name evidence="1" type="ORF">Nans01_31620</name>
</gene>
<dbReference type="EMBL" id="BSQG01000005">
    <property type="protein sequence ID" value="GLU48811.1"/>
    <property type="molecule type" value="Genomic_DNA"/>
</dbReference>
<comment type="caution">
    <text evidence="1">The sequence shown here is derived from an EMBL/GenBank/DDBJ whole genome shotgun (WGS) entry which is preliminary data.</text>
</comment>
<reference evidence="1" key="1">
    <citation type="submission" date="2023-02" db="EMBL/GenBank/DDBJ databases">
        <title>Nocardiopsis ansamitocini NBRC 112285.</title>
        <authorList>
            <person name="Ichikawa N."/>
            <person name="Sato H."/>
            <person name="Tonouchi N."/>
        </authorList>
    </citation>
    <scope>NUCLEOTIDE SEQUENCE</scope>
    <source>
        <strain evidence="1">NBRC 112285</strain>
    </source>
</reference>
<proteinExistence type="predicted"/>
<accession>A0A9W6UHF4</accession>
<dbReference type="AlphaFoldDB" id="A0A9W6UHF4"/>
<evidence type="ECO:0000313" key="2">
    <source>
        <dbReference type="Proteomes" id="UP001165092"/>
    </source>
</evidence>
<dbReference type="Proteomes" id="UP001165092">
    <property type="component" value="Unassembled WGS sequence"/>
</dbReference>
<evidence type="ECO:0000313" key="1">
    <source>
        <dbReference type="EMBL" id="GLU48811.1"/>
    </source>
</evidence>
<sequence length="232" mass="26164">MARLVGVSHKTVQRWLADSSRLPHPQHRWAVCDALGVAEEVVWPRVKTLVKSRSDREVVETFPYRSACPTSTWAELVDGARADIFLGGFTNYFVWSQQPAFPQTLRRKTEAGCRVRFLVGDPGTPIVGNRESVEKVPLSVATRIRITLDELAKLADVPGLESRFSAPEDGPNHIGLSVFRFDDEALVTPHLASTVGHDSPMMHLRRLRKDGMFDRFAEHCEELWERGRPVKP</sequence>
<keyword evidence="2" id="KW-1185">Reference proteome</keyword>